<dbReference type="Proteomes" id="UP001144280">
    <property type="component" value="Unassembled WGS sequence"/>
</dbReference>
<evidence type="ECO:0000256" key="6">
    <source>
        <dbReference type="ARBA" id="ARBA00022490"/>
    </source>
</evidence>
<comment type="pathway">
    <text evidence="2">Nucleotide-sugar biosynthesis; GDP-alpha-D-mannose biosynthesis; alpha-D-mannose 1-phosphate from D-fructose 6-phosphate: step 2/2.</text>
</comment>
<comment type="subunit">
    <text evidence="4">Homodimer.</text>
</comment>
<organism evidence="10 11">
    <name type="scientific">Phytohabitans aurantiacus</name>
    <dbReference type="NCBI Taxonomy" id="3016789"/>
    <lineage>
        <taxon>Bacteria</taxon>
        <taxon>Bacillati</taxon>
        <taxon>Actinomycetota</taxon>
        <taxon>Actinomycetes</taxon>
        <taxon>Micromonosporales</taxon>
        <taxon>Micromonosporaceae</taxon>
    </lineage>
</organism>
<proteinExistence type="inferred from homology"/>
<dbReference type="Gene3D" id="3.40.50.1000">
    <property type="entry name" value="HAD superfamily/HAD-like"/>
    <property type="match status" value="1"/>
</dbReference>
<keyword evidence="11" id="KW-1185">Reference proteome</keyword>
<dbReference type="InterPro" id="IPR023214">
    <property type="entry name" value="HAD_sf"/>
</dbReference>
<dbReference type="InterPro" id="IPR036412">
    <property type="entry name" value="HAD-like_sf"/>
</dbReference>
<sequence>MEQRSRARGGRGWRAVTVWGGHALFLLEDLLTGVRIVAFDLDDTLAVSKSQIDERMADLLAQLVARVDVCIISGGRFEQFESQVLRHLKLDDEARTHLHLMPTCGTRYYRWLDGGWGTVYVEDLTEDAKARVIEVLTEGAKALGLWEPEPWGDIIEDRGSQITFSALGQKAPPDAKYAWDPDGSKKERLRAYAAERLPDLEVRSGGSTSVDVTKKGVDKAYGMRRLIERVGVARDEVLFIGDRLDEGGNDYPVKAMGIPCVAVTRWQDTADYVERLLPSLAAAQLP</sequence>
<dbReference type="InterPro" id="IPR005002">
    <property type="entry name" value="PMM"/>
</dbReference>
<evidence type="ECO:0000313" key="10">
    <source>
        <dbReference type="EMBL" id="GLH95885.1"/>
    </source>
</evidence>
<comment type="subcellular location">
    <subcellularLocation>
        <location evidence="1">Cytoplasm</location>
    </subcellularLocation>
</comment>
<dbReference type="PANTHER" id="PTHR10000">
    <property type="entry name" value="PHOSPHOSERINE PHOSPHATASE"/>
    <property type="match status" value="1"/>
</dbReference>
<evidence type="ECO:0000313" key="11">
    <source>
        <dbReference type="Proteomes" id="UP001144280"/>
    </source>
</evidence>
<comment type="caution">
    <text evidence="10">The sequence shown here is derived from an EMBL/GenBank/DDBJ whole genome shotgun (WGS) entry which is preliminary data.</text>
</comment>
<evidence type="ECO:0000256" key="5">
    <source>
        <dbReference type="ARBA" id="ARBA00012730"/>
    </source>
</evidence>
<dbReference type="PANTHER" id="PTHR10000:SF8">
    <property type="entry name" value="HAD SUPERFAMILY HYDROLASE-LIKE, TYPE 3"/>
    <property type="match status" value="1"/>
</dbReference>
<dbReference type="SFLD" id="SFLDG01143">
    <property type="entry name" value="C2.B.3:_Phosphomannomutase_Lik"/>
    <property type="match status" value="1"/>
</dbReference>
<dbReference type="SFLD" id="SFLDG01140">
    <property type="entry name" value="C2.B:_Phosphomannomutase_and_P"/>
    <property type="match status" value="1"/>
</dbReference>
<dbReference type="SUPFAM" id="SSF56784">
    <property type="entry name" value="HAD-like"/>
    <property type="match status" value="1"/>
</dbReference>
<dbReference type="InterPro" id="IPR043169">
    <property type="entry name" value="PMM_cap"/>
</dbReference>
<keyword evidence="6" id="KW-0963">Cytoplasm</keyword>
<keyword evidence="8" id="KW-0460">Magnesium</keyword>
<keyword evidence="7" id="KW-0479">Metal-binding</keyword>
<evidence type="ECO:0000256" key="7">
    <source>
        <dbReference type="ARBA" id="ARBA00022723"/>
    </source>
</evidence>
<dbReference type="NCBIfam" id="TIGR01484">
    <property type="entry name" value="HAD-SF-IIB"/>
    <property type="match status" value="1"/>
</dbReference>
<comment type="similarity">
    <text evidence="3">Belongs to the eukaryotic PMM family.</text>
</comment>
<protein>
    <recommendedName>
        <fullName evidence="5">phosphomannomutase</fullName>
        <ecNumber evidence="5">5.4.2.8</ecNumber>
    </recommendedName>
</protein>
<reference evidence="10" key="1">
    <citation type="submission" date="2022-12" db="EMBL/GenBank/DDBJ databases">
        <title>New Phytohabitans aurantiacus sp. RD004123 nov., an actinomycete isolated from soil.</title>
        <authorList>
            <person name="Triningsih D.W."/>
            <person name="Harunari E."/>
            <person name="Igarashi Y."/>
        </authorList>
    </citation>
    <scope>NUCLEOTIDE SEQUENCE</scope>
    <source>
        <strain evidence="10">RD004123</strain>
    </source>
</reference>
<dbReference type="EC" id="5.4.2.8" evidence="5"/>
<dbReference type="SFLD" id="SFLDS00003">
    <property type="entry name" value="Haloacid_Dehalogenase"/>
    <property type="match status" value="1"/>
</dbReference>
<evidence type="ECO:0000256" key="4">
    <source>
        <dbReference type="ARBA" id="ARBA00011738"/>
    </source>
</evidence>
<dbReference type="Pfam" id="PF03332">
    <property type="entry name" value="PMM"/>
    <property type="match status" value="1"/>
</dbReference>
<evidence type="ECO:0000256" key="8">
    <source>
        <dbReference type="ARBA" id="ARBA00022842"/>
    </source>
</evidence>
<name>A0ABQ5QNP6_9ACTN</name>
<dbReference type="EMBL" id="BSDI01000004">
    <property type="protein sequence ID" value="GLH95885.1"/>
    <property type="molecule type" value="Genomic_DNA"/>
</dbReference>
<evidence type="ECO:0000256" key="9">
    <source>
        <dbReference type="ARBA" id="ARBA00023235"/>
    </source>
</evidence>
<evidence type="ECO:0000256" key="3">
    <source>
        <dbReference type="ARBA" id="ARBA00009736"/>
    </source>
</evidence>
<dbReference type="Gene3D" id="3.30.1240.20">
    <property type="match status" value="1"/>
</dbReference>
<accession>A0ABQ5QNP6</accession>
<dbReference type="InterPro" id="IPR006379">
    <property type="entry name" value="HAD-SF_hydro_IIB"/>
</dbReference>
<gene>
    <name evidence="10" type="ORF">Pa4123_11570</name>
</gene>
<evidence type="ECO:0000256" key="1">
    <source>
        <dbReference type="ARBA" id="ARBA00004496"/>
    </source>
</evidence>
<keyword evidence="9" id="KW-0413">Isomerase</keyword>
<evidence type="ECO:0000256" key="2">
    <source>
        <dbReference type="ARBA" id="ARBA00004699"/>
    </source>
</evidence>